<keyword evidence="6 8" id="KW-1133">Transmembrane helix</keyword>
<organism evidence="10 11">
    <name type="scientific">Schleiferilactobacillus harbinensis</name>
    <dbReference type="NCBI Taxonomy" id="304207"/>
    <lineage>
        <taxon>Bacteria</taxon>
        <taxon>Bacillati</taxon>
        <taxon>Bacillota</taxon>
        <taxon>Bacilli</taxon>
        <taxon>Lactobacillales</taxon>
        <taxon>Lactobacillaceae</taxon>
        <taxon>Schleiferilactobacillus</taxon>
    </lineage>
</organism>
<dbReference type="PANTHER" id="PTHR42929:SF1">
    <property type="entry name" value="INNER MEMBRANE ABC TRANSPORTER PERMEASE PROTEIN YDCU-RELATED"/>
    <property type="match status" value="1"/>
</dbReference>
<proteinExistence type="inferred from homology"/>
<dbReference type="GO" id="GO:0055085">
    <property type="term" value="P:transmembrane transport"/>
    <property type="evidence" value="ECO:0007669"/>
    <property type="project" value="InterPro"/>
</dbReference>
<evidence type="ECO:0000256" key="6">
    <source>
        <dbReference type="ARBA" id="ARBA00022989"/>
    </source>
</evidence>
<dbReference type="Pfam" id="PF00528">
    <property type="entry name" value="BPD_transp_1"/>
    <property type="match status" value="1"/>
</dbReference>
<dbReference type="InterPro" id="IPR000515">
    <property type="entry name" value="MetI-like"/>
</dbReference>
<dbReference type="GO" id="GO:0005886">
    <property type="term" value="C:plasma membrane"/>
    <property type="evidence" value="ECO:0007669"/>
    <property type="project" value="UniProtKB-SubCell"/>
</dbReference>
<reference evidence="10 11" key="1">
    <citation type="submission" date="2019-10" db="EMBL/GenBank/DDBJ databases">
        <title>The completed genome of Lactobacillus harbinensis M1.</title>
        <authorList>
            <person name="Zheng Y."/>
        </authorList>
    </citation>
    <scope>NUCLEOTIDE SEQUENCE [LARGE SCALE GENOMIC DNA]</scope>
    <source>
        <strain evidence="10 11">M1</strain>
    </source>
</reference>
<dbReference type="Proteomes" id="UP000326779">
    <property type="component" value="Chromosome"/>
</dbReference>
<dbReference type="AlphaFoldDB" id="A0A5P8MAA6"/>
<dbReference type="EMBL" id="CP045143">
    <property type="protein sequence ID" value="QFR25267.1"/>
    <property type="molecule type" value="Genomic_DNA"/>
</dbReference>
<dbReference type="PANTHER" id="PTHR42929">
    <property type="entry name" value="INNER MEMBRANE ABC TRANSPORTER PERMEASE PROTEIN YDCU-RELATED-RELATED"/>
    <property type="match status" value="1"/>
</dbReference>
<protein>
    <submittedName>
        <fullName evidence="10">ABC transporter permease subunit</fullName>
    </submittedName>
</protein>
<dbReference type="PROSITE" id="PS50928">
    <property type="entry name" value="ABC_TM1"/>
    <property type="match status" value="1"/>
</dbReference>
<feature type="transmembrane region" description="Helical" evidence="8">
    <location>
        <begin position="260"/>
        <end position="281"/>
    </location>
</feature>
<feature type="transmembrane region" description="Helical" evidence="8">
    <location>
        <begin position="159"/>
        <end position="180"/>
    </location>
</feature>
<evidence type="ECO:0000256" key="4">
    <source>
        <dbReference type="ARBA" id="ARBA00022475"/>
    </source>
</evidence>
<keyword evidence="3 8" id="KW-0813">Transport</keyword>
<dbReference type="InterPro" id="IPR035906">
    <property type="entry name" value="MetI-like_sf"/>
</dbReference>
<feature type="transmembrane region" description="Helical" evidence="8">
    <location>
        <begin position="214"/>
        <end position="235"/>
    </location>
</feature>
<evidence type="ECO:0000259" key="9">
    <source>
        <dbReference type="PROSITE" id="PS50928"/>
    </source>
</evidence>
<accession>A0A5P8MAA6</accession>
<evidence type="ECO:0000256" key="7">
    <source>
        <dbReference type="ARBA" id="ARBA00023136"/>
    </source>
</evidence>
<feature type="transmembrane region" description="Helical" evidence="8">
    <location>
        <begin position="21"/>
        <end position="40"/>
    </location>
</feature>
<dbReference type="CDD" id="cd06261">
    <property type="entry name" value="TM_PBP2"/>
    <property type="match status" value="1"/>
</dbReference>
<evidence type="ECO:0000256" key="1">
    <source>
        <dbReference type="ARBA" id="ARBA00004651"/>
    </source>
</evidence>
<dbReference type="KEGG" id="lhb:D1010_13030"/>
<gene>
    <name evidence="10" type="ORF">D1010_13030</name>
</gene>
<evidence type="ECO:0000256" key="5">
    <source>
        <dbReference type="ARBA" id="ARBA00022692"/>
    </source>
</evidence>
<comment type="similarity">
    <text evidence="2">Belongs to the binding-protein-dependent transport system permease family. CysTW subfamily.</text>
</comment>
<feature type="transmembrane region" description="Helical" evidence="8">
    <location>
        <begin position="73"/>
        <end position="96"/>
    </location>
</feature>
<keyword evidence="5 8" id="KW-0812">Transmembrane</keyword>
<evidence type="ECO:0000256" key="2">
    <source>
        <dbReference type="ARBA" id="ARBA00007069"/>
    </source>
</evidence>
<evidence type="ECO:0000313" key="11">
    <source>
        <dbReference type="Proteomes" id="UP000326779"/>
    </source>
</evidence>
<keyword evidence="7 8" id="KW-0472">Membrane</keyword>
<dbReference type="RefSeq" id="WP_152261832.1">
    <property type="nucleotide sequence ID" value="NZ_CP045143.1"/>
</dbReference>
<name>A0A5P8MAA6_9LACO</name>
<comment type="subcellular location">
    <subcellularLocation>
        <location evidence="1 8">Cell membrane</location>
        <topology evidence="1 8">Multi-pass membrane protein</topology>
    </subcellularLocation>
</comment>
<keyword evidence="4" id="KW-1003">Cell membrane</keyword>
<feature type="domain" description="ABC transmembrane type-1" evidence="9">
    <location>
        <begin position="73"/>
        <end position="278"/>
    </location>
</feature>
<evidence type="ECO:0000313" key="10">
    <source>
        <dbReference type="EMBL" id="QFR25267.1"/>
    </source>
</evidence>
<feature type="transmembrane region" description="Helical" evidence="8">
    <location>
        <begin position="108"/>
        <end position="132"/>
    </location>
</feature>
<evidence type="ECO:0000256" key="8">
    <source>
        <dbReference type="RuleBase" id="RU363032"/>
    </source>
</evidence>
<dbReference type="Gene3D" id="1.10.3720.10">
    <property type="entry name" value="MetI-like"/>
    <property type="match status" value="1"/>
</dbReference>
<dbReference type="SUPFAM" id="SSF161098">
    <property type="entry name" value="MetI-like"/>
    <property type="match status" value="1"/>
</dbReference>
<evidence type="ECO:0000256" key="3">
    <source>
        <dbReference type="ARBA" id="ARBA00022448"/>
    </source>
</evidence>
<sequence>MVLSKQTKRAVIGRRQKLTPYLLVLPAFLVVIGLIVYPVLTAVNLSLHSGSATRLTGANYRYFLTDPVQLKNIGYTLFVAVMTVVLALLIGLLLALYIRFNQNRLSRLVMALTILTQFIPGLVAVYSMMLVVRNGGTLSRLAQAAGHTFNPNLMYSAKGLIMVNLWFNIPFAALLLLASLTSIQEASIESARDVVANRWQLLQKIILPATYKQFFIAGAFIFMGNVGSFTTPFLMGGNTPQTLGVVLYKEFNQYLDYNRAAALSVILFALCSLSAIVYVIVNMRREKWR</sequence>